<dbReference type="CDD" id="cd10938">
    <property type="entry name" value="CE4_HpPgdA_like"/>
    <property type="match status" value="1"/>
</dbReference>
<reference evidence="2" key="1">
    <citation type="submission" date="2022-06" db="EMBL/GenBank/DDBJ databases">
        <title>Rothia sp. isolated from sandalwood seedling.</title>
        <authorList>
            <person name="Tuikhar N."/>
            <person name="Kirdat K."/>
            <person name="Thorat V."/>
            <person name="Swetha P."/>
            <person name="Padma S."/>
            <person name="Sundararaj R."/>
            <person name="Yadav A."/>
        </authorList>
    </citation>
    <scope>NUCLEOTIDE SEQUENCE</scope>
    <source>
        <strain evidence="2">AR01</strain>
    </source>
</reference>
<dbReference type="InterPro" id="IPR002509">
    <property type="entry name" value="NODB_dom"/>
</dbReference>
<dbReference type="SUPFAM" id="SSF88713">
    <property type="entry name" value="Glycoside hydrolase/deacetylase"/>
    <property type="match status" value="1"/>
</dbReference>
<dbReference type="EMBL" id="JANAFB010000043">
    <property type="protein sequence ID" value="MCP3426938.1"/>
    <property type="molecule type" value="Genomic_DNA"/>
</dbReference>
<dbReference type="RefSeq" id="WP_254168355.1">
    <property type="nucleotide sequence ID" value="NZ_JANAFB010000043.1"/>
</dbReference>
<keyword evidence="3" id="KW-1185">Reference proteome</keyword>
<dbReference type="GO" id="GO:0005975">
    <property type="term" value="P:carbohydrate metabolic process"/>
    <property type="evidence" value="ECO:0007669"/>
    <property type="project" value="InterPro"/>
</dbReference>
<dbReference type="Pfam" id="PF01522">
    <property type="entry name" value="Polysacc_deac_1"/>
    <property type="match status" value="1"/>
</dbReference>
<dbReference type="Proteomes" id="UP001139502">
    <property type="component" value="Unassembled WGS sequence"/>
</dbReference>
<accession>A0A9X2KJ68</accession>
<gene>
    <name evidence="2" type="ORF">NBM05_13205</name>
</gene>
<evidence type="ECO:0000313" key="3">
    <source>
        <dbReference type="Proteomes" id="UP001139502"/>
    </source>
</evidence>
<dbReference type="PANTHER" id="PTHR47561:SF1">
    <property type="entry name" value="POLYSACCHARIDE DEACETYLASE FAMILY PROTEIN (AFU_ORTHOLOGUE AFUA_6G05030)"/>
    <property type="match status" value="1"/>
</dbReference>
<evidence type="ECO:0000259" key="1">
    <source>
        <dbReference type="PROSITE" id="PS51677"/>
    </source>
</evidence>
<organism evidence="2 3">
    <name type="scientific">Rothia santali</name>
    <dbReference type="NCBI Taxonomy" id="2949643"/>
    <lineage>
        <taxon>Bacteria</taxon>
        <taxon>Bacillati</taxon>
        <taxon>Actinomycetota</taxon>
        <taxon>Actinomycetes</taxon>
        <taxon>Micrococcales</taxon>
        <taxon>Micrococcaceae</taxon>
        <taxon>Rothia</taxon>
    </lineage>
</organism>
<name>A0A9X2KJ68_9MICC</name>
<proteinExistence type="predicted"/>
<sequence length="282" mass="32025">MPLRLPDGKRLAVSLSPDFDAQSVWIGTFRTSSQSSLSRGEFGAEVGAPRLLDTFERYGIKTTWCVPTHTIQTFPGAVSAVLGHGHEVAAHGVYHEYVPKLELDEERRLMELQLTLHERLLGLRPRGYRSPALDHTDHTLALLDEFGLEWDSSLMGHDFYPYHPRSVTSIDLERGSSFSAPAKLLEFPVSWGLDDFPELELIKGNATQQSNEVLLKRWKDAFDFAYDRCPGGMMTWTLHPQTIGRSYNLLMLERFIEYVIEHEGVWFPTLSEAADAWTESED</sequence>
<comment type="caution">
    <text evidence="2">The sequence shown here is derived from an EMBL/GenBank/DDBJ whole genome shotgun (WGS) entry which is preliminary data.</text>
</comment>
<evidence type="ECO:0000313" key="2">
    <source>
        <dbReference type="EMBL" id="MCP3426938.1"/>
    </source>
</evidence>
<protein>
    <submittedName>
        <fullName evidence="2">Polysaccharide deacetylase</fullName>
    </submittedName>
</protein>
<dbReference type="Gene3D" id="3.20.20.370">
    <property type="entry name" value="Glycoside hydrolase/deacetylase"/>
    <property type="match status" value="1"/>
</dbReference>
<dbReference type="InterPro" id="IPR037950">
    <property type="entry name" value="PgdA-like"/>
</dbReference>
<dbReference type="PANTHER" id="PTHR47561">
    <property type="entry name" value="POLYSACCHARIDE DEACETYLASE FAMILY PROTEIN (AFU_ORTHOLOGUE AFUA_6G05030)"/>
    <property type="match status" value="1"/>
</dbReference>
<dbReference type="AlphaFoldDB" id="A0A9X2KJ68"/>
<feature type="domain" description="NodB homology" evidence="1">
    <location>
        <begin position="34"/>
        <end position="268"/>
    </location>
</feature>
<dbReference type="InterPro" id="IPR011330">
    <property type="entry name" value="Glyco_hydro/deAcase_b/a-brl"/>
</dbReference>
<dbReference type="PROSITE" id="PS51677">
    <property type="entry name" value="NODB"/>
    <property type="match status" value="1"/>
</dbReference>
<dbReference type="GO" id="GO:0016810">
    <property type="term" value="F:hydrolase activity, acting on carbon-nitrogen (but not peptide) bonds"/>
    <property type="evidence" value="ECO:0007669"/>
    <property type="project" value="InterPro"/>
</dbReference>